<sequence>MFLKKMVKSPYARDKEGEQNCAKFNMMNTTFRKSKYIRTSKSHKVYSFYYTPRVGGFIDVLIGE</sequence>
<dbReference type="Proteomes" id="UP000077881">
    <property type="component" value="Unassembled WGS sequence"/>
</dbReference>
<dbReference type="EMBL" id="LDJR01000060">
    <property type="protein sequence ID" value="OAK67401.1"/>
    <property type="molecule type" value="Genomic_DNA"/>
</dbReference>
<protein>
    <submittedName>
        <fullName evidence="1">Uncharacterized protein</fullName>
    </submittedName>
</protein>
<name>A0A177ZHF8_9BACI</name>
<accession>A0A177ZHF8</accession>
<evidence type="ECO:0000313" key="1">
    <source>
        <dbReference type="EMBL" id="OAK67401.1"/>
    </source>
</evidence>
<dbReference type="PATRIC" id="fig|217031.6.peg.4307"/>
<gene>
    <name evidence="1" type="ORF">ABB05_19845</name>
</gene>
<proteinExistence type="predicted"/>
<comment type="caution">
    <text evidence="1">The sequence shown here is derived from an EMBL/GenBank/DDBJ whole genome shotgun (WGS) entry which is preliminary data.</text>
</comment>
<evidence type="ECO:0000313" key="2">
    <source>
        <dbReference type="Proteomes" id="UP000077881"/>
    </source>
</evidence>
<dbReference type="AlphaFoldDB" id="A0A177ZHF8"/>
<organism evidence="1 2">
    <name type="scientific">Lederbergia galactosidilytica</name>
    <dbReference type="NCBI Taxonomy" id="217031"/>
    <lineage>
        <taxon>Bacteria</taxon>
        <taxon>Bacillati</taxon>
        <taxon>Bacillota</taxon>
        <taxon>Bacilli</taxon>
        <taxon>Bacillales</taxon>
        <taxon>Bacillaceae</taxon>
        <taxon>Lederbergia</taxon>
    </lineage>
</organism>
<keyword evidence="2" id="KW-1185">Reference proteome</keyword>
<reference evidence="1 2" key="1">
    <citation type="submission" date="2015-05" db="EMBL/GenBank/DDBJ databases">
        <title>Comparison of genome.</title>
        <authorList>
            <person name="Zheng Z."/>
            <person name="Sun M."/>
        </authorList>
    </citation>
    <scope>NUCLEOTIDE SEQUENCE [LARGE SCALE GENOMIC DNA]</scope>
    <source>
        <strain evidence="1 2">G25-74</strain>
    </source>
</reference>